<evidence type="ECO:0000313" key="2">
    <source>
        <dbReference type="Proteomes" id="UP000593560"/>
    </source>
</evidence>
<keyword evidence="2" id="KW-1185">Reference proteome</keyword>
<protein>
    <submittedName>
        <fullName evidence="1">Uncharacterized protein</fullName>
    </submittedName>
</protein>
<organism evidence="1 2">
    <name type="scientific">Gossypium harknessii</name>
    <dbReference type="NCBI Taxonomy" id="34285"/>
    <lineage>
        <taxon>Eukaryota</taxon>
        <taxon>Viridiplantae</taxon>
        <taxon>Streptophyta</taxon>
        <taxon>Embryophyta</taxon>
        <taxon>Tracheophyta</taxon>
        <taxon>Spermatophyta</taxon>
        <taxon>Magnoliopsida</taxon>
        <taxon>eudicotyledons</taxon>
        <taxon>Gunneridae</taxon>
        <taxon>Pentapetalae</taxon>
        <taxon>rosids</taxon>
        <taxon>malvids</taxon>
        <taxon>Malvales</taxon>
        <taxon>Malvaceae</taxon>
        <taxon>Malvoideae</taxon>
        <taxon>Gossypium</taxon>
    </lineage>
</organism>
<feature type="non-terminal residue" evidence="1">
    <location>
        <position position="1"/>
    </location>
</feature>
<accession>A0A7J9HYJ1</accession>
<evidence type="ECO:0000313" key="1">
    <source>
        <dbReference type="EMBL" id="MBA0814926.1"/>
    </source>
</evidence>
<name>A0A7J9HYJ1_9ROSI</name>
<comment type="caution">
    <text evidence="1">The sequence shown here is derived from an EMBL/GenBank/DDBJ whole genome shotgun (WGS) entry which is preliminary data.</text>
</comment>
<gene>
    <name evidence="1" type="ORF">Gohar_020721</name>
</gene>
<proteinExistence type="predicted"/>
<dbReference type="AlphaFoldDB" id="A0A7J9HYJ1"/>
<sequence>KLDWVSDLIIPRLNYWDHNLVFSSFSEKKAKIIESIPLPLAPQSDKLIWSREHSKVFYVRSGYMSLVEPLNMDIIEQNTGGNTVAHTMAAEGMKSSKDRFWFEDALVRAIDLVASDLQIMQPP</sequence>
<dbReference type="EMBL" id="JABFAD010000012">
    <property type="protein sequence ID" value="MBA0814926.1"/>
    <property type="molecule type" value="Genomic_DNA"/>
</dbReference>
<dbReference type="Proteomes" id="UP000593560">
    <property type="component" value="Unassembled WGS sequence"/>
</dbReference>
<dbReference type="OrthoDB" id="1938246at2759"/>
<reference evidence="1 2" key="1">
    <citation type="journal article" date="2019" name="Genome Biol. Evol.">
        <title>Insights into the evolution of the New World diploid cottons (Gossypium, subgenus Houzingenia) based on genome sequencing.</title>
        <authorList>
            <person name="Grover C.E."/>
            <person name="Arick M.A. 2nd"/>
            <person name="Thrash A."/>
            <person name="Conover J.L."/>
            <person name="Sanders W.S."/>
            <person name="Peterson D.G."/>
            <person name="Frelichowski J.E."/>
            <person name="Scheffler J.A."/>
            <person name="Scheffler B.E."/>
            <person name="Wendel J.F."/>
        </authorList>
    </citation>
    <scope>NUCLEOTIDE SEQUENCE [LARGE SCALE GENOMIC DNA]</scope>
    <source>
        <strain evidence="1">0</strain>
        <tissue evidence="1">Leaf</tissue>
    </source>
</reference>